<evidence type="ECO:0000256" key="1">
    <source>
        <dbReference type="SAM" id="MobiDB-lite"/>
    </source>
</evidence>
<accession>G3HWT6</accession>
<dbReference type="Proteomes" id="UP000001075">
    <property type="component" value="Unassembled WGS sequence"/>
</dbReference>
<dbReference type="AlphaFoldDB" id="G3HWT6"/>
<sequence>MHTCVYTCVRACACVYLELLSGQDEQRPSRDKGSEGQHSSGLPKIAEWKKQPLLMDKLRDRGISLMMPYGLLLLELPKE</sequence>
<organism evidence="2 3">
    <name type="scientific">Cricetulus griseus</name>
    <name type="common">Chinese hamster</name>
    <name type="synonym">Cricetulus barabensis griseus</name>
    <dbReference type="NCBI Taxonomy" id="10029"/>
    <lineage>
        <taxon>Eukaryota</taxon>
        <taxon>Metazoa</taxon>
        <taxon>Chordata</taxon>
        <taxon>Craniata</taxon>
        <taxon>Vertebrata</taxon>
        <taxon>Euteleostomi</taxon>
        <taxon>Mammalia</taxon>
        <taxon>Eutheria</taxon>
        <taxon>Euarchontoglires</taxon>
        <taxon>Glires</taxon>
        <taxon>Rodentia</taxon>
        <taxon>Myomorpha</taxon>
        <taxon>Muroidea</taxon>
        <taxon>Cricetidae</taxon>
        <taxon>Cricetinae</taxon>
        <taxon>Cricetulus</taxon>
    </lineage>
</organism>
<dbReference type="EMBL" id="JH000838">
    <property type="protein sequence ID" value="EGW08367.1"/>
    <property type="molecule type" value="Genomic_DNA"/>
</dbReference>
<dbReference type="InParanoid" id="G3HWT6"/>
<gene>
    <name evidence="2" type="ORF">I79_015449</name>
</gene>
<name>G3HWT6_CRIGR</name>
<evidence type="ECO:0000313" key="3">
    <source>
        <dbReference type="Proteomes" id="UP000001075"/>
    </source>
</evidence>
<proteinExistence type="predicted"/>
<reference evidence="3" key="1">
    <citation type="journal article" date="2011" name="Nat. Biotechnol.">
        <title>The genomic sequence of the Chinese hamster ovary (CHO)-K1 cell line.</title>
        <authorList>
            <person name="Xu X."/>
            <person name="Nagarajan H."/>
            <person name="Lewis N.E."/>
            <person name="Pan S."/>
            <person name="Cai Z."/>
            <person name="Liu X."/>
            <person name="Chen W."/>
            <person name="Xie M."/>
            <person name="Wang W."/>
            <person name="Hammond S."/>
            <person name="Andersen M.R."/>
            <person name="Neff N."/>
            <person name="Passarelli B."/>
            <person name="Koh W."/>
            <person name="Fan H.C."/>
            <person name="Wang J."/>
            <person name="Gui Y."/>
            <person name="Lee K.H."/>
            <person name="Betenbaugh M.J."/>
            <person name="Quake S.R."/>
            <person name="Famili I."/>
            <person name="Palsson B.O."/>
            <person name="Wang J."/>
        </authorList>
    </citation>
    <scope>NUCLEOTIDE SEQUENCE [LARGE SCALE GENOMIC DNA]</scope>
    <source>
        <strain evidence="3">CHO K1 cell line</strain>
    </source>
</reference>
<evidence type="ECO:0000313" key="2">
    <source>
        <dbReference type="EMBL" id="EGW08367.1"/>
    </source>
</evidence>
<feature type="compositionally biased region" description="Basic and acidic residues" evidence="1">
    <location>
        <begin position="24"/>
        <end position="35"/>
    </location>
</feature>
<feature type="region of interest" description="Disordered" evidence="1">
    <location>
        <begin position="24"/>
        <end position="44"/>
    </location>
</feature>
<protein>
    <submittedName>
        <fullName evidence="2">Uncharacterized protein</fullName>
    </submittedName>
</protein>